<proteinExistence type="inferred from homology"/>
<comment type="similarity">
    <text evidence="2 6">Belongs to the dTDP-4-dehydrorhamnose reductase family.</text>
</comment>
<keyword evidence="9" id="KW-1185">Reference proteome</keyword>
<evidence type="ECO:0000313" key="8">
    <source>
        <dbReference type="EMBL" id="MBJ3775288.1"/>
    </source>
</evidence>
<dbReference type="NCBIfam" id="TIGR01214">
    <property type="entry name" value="rmlD"/>
    <property type="match status" value="1"/>
</dbReference>
<keyword evidence="6" id="KW-0521">NADP</keyword>
<feature type="domain" description="RmlD-like substrate binding" evidence="7">
    <location>
        <begin position="1"/>
        <end position="288"/>
    </location>
</feature>
<evidence type="ECO:0000256" key="1">
    <source>
        <dbReference type="ARBA" id="ARBA00004781"/>
    </source>
</evidence>
<dbReference type="PANTHER" id="PTHR10491:SF4">
    <property type="entry name" value="METHIONINE ADENOSYLTRANSFERASE 2 SUBUNIT BETA"/>
    <property type="match status" value="1"/>
</dbReference>
<organism evidence="8 9">
    <name type="scientific">Acuticoccus mangrovi</name>
    <dbReference type="NCBI Taxonomy" id="2796142"/>
    <lineage>
        <taxon>Bacteria</taxon>
        <taxon>Pseudomonadati</taxon>
        <taxon>Pseudomonadota</taxon>
        <taxon>Alphaproteobacteria</taxon>
        <taxon>Hyphomicrobiales</taxon>
        <taxon>Amorphaceae</taxon>
        <taxon>Acuticoccus</taxon>
    </lineage>
</organism>
<dbReference type="InterPro" id="IPR005913">
    <property type="entry name" value="dTDP_dehydrorham_reduct"/>
</dbReference>
<dbReference type="Proteomes" id="UP000609531">
    <property type="component" value="Unassembled WGS sequence"/>
</dbReference>
<evidence type="ECO:0000256" key="5">
    <source>
        <dbReference type="ARBA" id="ARBA00048200"/>
    </source>
</evidence>
<dbReference type="CDD" id="cd05254">
    <property type="entry name" value="dTDP_HR_like_SDR_e"/>
    <property type="match status" value="1"/>
</dbReference>
<dbReference type="EMBL" id="JAEKJA010000003">
    <property type="protein sequence ID" value="MBJ3775288.1"/>
    <property type="molecule type" value="Genomic_DNA"/>
</dbReference>
<reference evidence="8" key="1">
    <citation type="submission" date="2020-12" db="EMBL/GenBank/DDBJ databases">
        <title>Bacterial taxonomy.</title>
        <authorList>
            <person name="Pan X."/>
        </authorList>
    </citation>
    <scope>NUCLEOTIDE SEQUENCE</scope>
    <source>
        <strain evidence="8">B2012</strain>
    </source>
</reference>
<accession>A0A934MFB5</accession>
<keyword evidence="6 8" id="KW-0560">Oxidoreductase</keyword>
<name>A0A934MFB5_9HYPH</name>
<comment type="caution">
    <text evidence="8">The sequence shown here is derived from an EMBL/GenBank/DDBJ whole genome shotgun (WGS) entry which is preliminary data.</text>
</comment>
<evidence type="ECO:0000259" key="7">
    <source>
        <dbReference type="Pfam" id="PF04321"/>
    </source>
</evidence>
<evidence type="ECO:0000313" key="9">
    <source>
        <dbReference type="Proteomes" id="UP000609531"/>
    </source>
</evidence>
<dbReference type="GO" id="GO:0008831">
    <property type="term" value="F:dTDP-4-dehydrorhamnose reductase activity"/>
    <property type="evidence" value="ECO:0007669"/>
    <property type="project" value="UniProtKB-EC"/>
</dbReference>
<gene>
    <name evidence="8" type="primary">rfbD</name>
    <name evidence="8" type="ORF">JCR33_06295</name>
</gene>
<comment type="cofactor">
    <cofactor evidence="6">
        <name>Mg(2+)</name>
        <dbReference type="ChEBI" id="CHEBI:18420"/>
    </cofactor>
    <text evidence="6">Binds 1 Mg(2+) ion per monomer.</text>
</comment>
<dbReference type="InterPro" id="IPR029903">
    <property type="entry name" value="RmlD-like-bd"/>
</dbReference>
<evidence type="ECO:0000256" key="3">
    <source>
        <dbReference type="ARBA" id="ARBA00012929"/>
    </source>
</evidence>
<dbReference type="AlphaFoldDB" id="A0A934MFB5"/>
<dbReference type="EC" id="1.1.1.133" evidence="3 6"/>
<protein>
    <recommendedName>
        <fullName evidence="4 6">dTDP-4-dehydrorhamnose reductase</fullName>
        <ecNumber evidence="3 6">1.1.1.133</ecNumber>
    </recommendedName>
</protein>
<dbReference type="Pfam" id="PF04321">
    <property type="entry name" value="RmlD_sub_bind"/>
    <property type="match status" value="1"/>
</dbReference>
<comment type="function">
    <text evidence="6">Catalyzes the reduction of dTDP-6-deoxy-L-lyxo-4-hexulose to yield dTDP-L-rhamnose.</text>
</comment>
<evidence type="ECO:0000256" key="4">
    <source>
        <dbReference type="ARBA" id="ARBA00017099"/>
    </source>
</evidence>
<dbReference type="RefSeq" id="WP_198881161.1">
    <property type="nucleotide sequence ID" value="NZ_JAEKJA010000003.1"/>
</dbReference>
<dbReference type="PANTHER" id="PTHR10491">
    <property type="entry name" value="DTDP-4-DEHYDRORHAMNOSE REDUCTASE"/>
    <property type="match status" value="1"/>
</dbReference>
<evidence type="ECO:0000256" key="2">
    <source>
        <dbReference type="ARBA" id="ARBA00010944"/>
    </source>
</evidence>
<comment type="pathway">
    <text evidence="1 6">Carbohydrate biosynthesis; dTDP-L-rhamnose biosynthesis.</text>
</comment>
<dbReference type="Gene3D" id="3.40.50.720">
    <property type="entry name" value="NAD(P)-binding Rossmann-like Domain"/>
    <property type="match status" value="1"/>
</dbReference>
<evidence type="ECO:0000256" key="6">
    <source>
        <dbReference type="RuleBase" id="RU364082"/>
    </source>
</evidence>
<dbReference type="InterPro" id="IPR036291">
    <property type="entry name" value="NAD(P)-bd_dom_sf"/>
</dbReference>
<comment type="catalytic activity">
    <reaction evidence="5 6">
        <text>dTDP-beta-L-rhamnose + NADP(+) = dTDP-4-dehydro-beta-L-rhamnose + NADPH + H(+)</text>
        <dbReference type="Rhea" id="RHEA:21796"/>
        <dbReference type="ChEBI" id="CHEBI:15378"/>
        <dbReference type="ChEBI" id="CHEBI:57510"/>
        <dbReference type="ChEBI" id="CHEBI:57783"/>
        <dbReference type="ChEBI" id="CHEBI:58349"/>
        <dbReference type="ChEBI" id="CHEBI:62830"/>
        <dbReference type="EC" id="1.1.1.133"/>
    </reaction>
</comment>
<dbReference type="SUPFAM" id="SSF51735">
    <property type="entry name" value="NAD(P)-binding Rossmann-fold domains"/>
    <property type="match status" value="1"/>
</dbReference>
<dbReference type="Gene3D" id="3.90.25.10">
    <property type="entry name" value="UDP-galactose 4-epimerase, domain 1"/>
    <property type="match status" value="1"/>
</dbReference>
<sequence>MRCLVIGRSGQVATALVERAAAHTGPSAADVVALGRPDLDLCRPESIAAAISRVEPDVVVNAAAYTAVDQAESEPEAAAALNAAGPAALAGLCAAADIPLVHLSTDYVFDGTLDRPYREDDPIAPASVYGRTKAEGEAAVMAAGGRALVLRTAWVYSPFGKNFVKTMLRLGAERDRLRVVSDQVGNPTSALDIADAVLRLAAMRDGWGSGGEILHLAGTGETSWHGLAEAIFAGTAAPPVVEPIPTSAYPTPARRPANSRLDTTRLAERYGIVLPPWRESLAVTLDRLAGAAPR</sequence>